<keyword evidence="2" id="KW-0413">Isomerase</keyword>
<dbReference type="Proteomes" id="UP000235659">
    <property type="component" value="Unassembled WGS sequence"/>
</dbReference>
<evidence type="ECO:0000259" key="1">
    <source>
        <dbReference type="Pfam" id="PF01370"/>
    </source>
</evidence>
<dbReference type="EC" id="5.1.3.26" evidence="2"/>
<dbReference type="Pfam" id="PF01370">
    <property type="entry name" value="Epimerase"/>
    <property type="match status" value="1"/>
</dbReference>
<protein>
    <submittedName>
        <fullName evidence="2">N-acetyl-alpha-D-glucosaminyl-diphospho-ditrans, octacis-undecaprenol 4-epimerase</fullName>
        <ecNumber evidence="2">5.1.3.26</ecNumber>
    </submittedName>
    <submittedName>
        <fullName evidence="3">NAD-dependent dehydratase</fullName>
    </submittedName>
</protein>
<dbReference type="InterPro" id="IPR036291">
    <property type="entry name" value="NAD(P)-bd_dom_sf"/>
</dbReference>
<dbReference type="SUPFAM" id="SSF51735">
    <property type="entry name" value="NAD(P)-binding Rossmann-fold domains"/>
    <property type="match status" value="1"/>
</dbReference>
<dbReference type="Proteomes" id="UP000494205">
    <property type="component" value="Unassembled WGS sequence"/>
</dbReference>
<dbReference type="EMBL" id="PNXY01000001">
    <property type="protein sequence ID" value="PMS34427.1"/>
    <property type="molecule type" value="Genomic_DNA"/>
</dbReference>
<organism evidence="2 5">
    <name type="scientific">Paraburkholderia rhynchosiae</name>
    <dbReference type="NCBI Taxonomy" id="487049"/>
    <lineage>
        <taxon>Bacteria</taxon>
        <taxon>Pseudomonadati</taxon>
        <taxon>Pseudomonadota</taxon>
        <taxon>Betaproteobacteria</taxon>
        <taxon>Burkholderiales</taxon>
        <taxon>Burkholderiaceae</taxon>
        <taxon>Paraburkholderia</taxon>
    </lineage>
</organism>
<dbReference type="InterPro" id="IPR050177">
    <property type="entry name" value="Lipid_A_modif_metabolic_enz"/>
</dbReference>
<dbReference type="PANTHER" id="PTHR43245:SF58">
    <property type="entry name" value="BLL5923 PROTEIN"/>
    <property type="match status" value="1"/>
</dbReference>
<dbReference type="Gene3D" id="3.40.50.720">
    <property type="entry name" value="NAD(P)-binding Rossmann-like Domain"/>
    <property type="match status" value="1"/>
</dbReference>
<evidence type="ECO:0000313" key="2">
    <source>
        <dbReference type="EMBL" id="CAB3637517.1"/>
    </source>
</evidence>
<reference evidence="3 4" key="1">
    <citation type="submission" date="2018-01" db="EMBL/GenBank/DDBJ databases">
        <title>Whole genome analyses suggest that Burkholderia sensu lato contains two further novel genera in the rhizoxinica-symbiotica group Mycetohabitans gen. nov., and Trinickia gen. nov.: implications for the evolution of diazotrophy and nodulation in the Burkholderiaceae.</title>
        <authorList>
            <person name="Estrada-de los Santos P."/>
            <person name="Palmer M."/>
            <person name="Chavez-Ramirez B."/>
            <person name="Beukes C."/>
            <person name="Steenkamp E.T."/>
            <person name="Hirsch A.M."/>
            <person name="Manyaka P."/>
            <person name="Maluk M."/>
            <person name="Lafos M."/>
            <person name="Crook M."/>
            <person name="Gross E."/>
            <person name="Simon M.F."/>
            <person name="Bueno dos Reis Junior F."/>
            <person name="Poole P.S."/>
            <person name="Venter S.N."/>
            <person name="James E.K."/>
        </authorList>
    </citation>
    <scope>NUCLEOTIDE SEQUENCE [LARGE SCALE GENOMIC DNA]</scope>
    <source>
        <strain evidence="3 4">WSM 3937</strain>
    </source>
</reference>
<name>A0A2N7WYH8_9BURK</name>
<sequence>MTQRVLLTGANGFVGKAVSKALLQRGDTVAGLVRGAQTAAEGVREWLFDGDDFHGLEGRWPMGMPCDAVIHLAARVHMMRETTADPLAAYRATNVTGALRVAAAARRAGARRFVFVSSIKAVAESSAGRPIAETDKPAPADPYGISKLEAEYALLEYGRESGLEIVIVRPPLVYGPGVRANFLQLMDAIARGVPLPLGSVHARRSLVFVDNLADALVHCTTDPRAAGQTFNVTDGRDLSVCELARALATQLHAPARLVPVPVGMLRLAGRLTGRSARVGRLIGELRLDSSHICERLGWYPPHTVEHGLLETAAWYRATH</sequence>
<evidence type="ECO:0000313" key="3">
    <source>
        <dbReference type="EMBL" id="PMS34427.1"/>
    </source>
</evidence>
<proteinExistence type="predicted"/>
<dbReference type="OrthoDB" id="9801056at2"/>
<dbReference type="PANTHER" id="PTHR43245">
    <property type="entry name" value="BIFUNCTIONAL POLYMYXIN RESISTANCE PROTEIN ARNA"/>
    <property type="match status" value="1"/>
</dbReference>
<evidence type="ECO:0000313" key="4">
    <source>
        <dbReference type="Proteomes" id="UP000235659"/>
    </source>
</evidence>
<reference evidence="2 5" key="2">
    <citation type="submission" date="2020-04" db="EMBL/GenBank/DDBJ databases">
        <authorList>
            <person name="De Canck E."/>
        </authorList>
    </citation>
    <scope>NUCLEOTIDE SEQUENCE [LARGE SCALE GENOMIC DNA]</scope>
    <source>
        <strain evidence="2 5">LMG 27174</strain>
    </source>
</reference>
<dbReference type="EMBL" id="CADIJZ010000001">
    <property type="protein sequence ID" value="CAB3637517.1"/>
    <property type="molecule type" value="Genomic_DNA"/>
</dbReference>
<keyword evidence="4" id="KW-1185">Reference proteome</keyword>
<dbReference type="InterPro" id="IPR001509">
    <property type="entry name" value="Epimerase_deHydtase"/>
</dbReference>
<gene>
    <name evidence="2" type="primary">gnu</name>
    <name evidence="3" type="ORF">C0Z16_01115</name>
    <name evidence="2" type="ORF">LMG27174_00219</name>
</gene>
<evidence type="ECO:0000313" key="5">
    <source>
        <dbReference type="Proteomes" id="UP000494205"/>
    </source>
</evidence>
<accession>A0A2N7WYH8</accession>
<dbReference type="GO" id="GO:0016853">
    <property type="term" value="F:isomerase activity"/>
    <property type="evidence" value="ECO:0007669"/>
    <property type="project" value="UniProtKB-KW"/>
</dbReference>
<dbReference type="AlphaFoldDB" id="A0A2N7WYH8"/>
<feature type="domain" description="NAD-dependent epimerase/dehydratase" evidence="1">
    <location>
        <begin position="5"/>
        <end position="232"/>
    </location>
</feature>
<dbReference type="RefSeq" id="WP_102630623.1">
    <property type="nucleotide sequence ID" value="NZ_CADIJZ010000001.1"/>
</dbReference>